<evidence type="ECO:0000256" key="3">
    <source>
        <dbReference type="ARBA" id="ARBA00022692"/>
    </source>
</evidence>
<name>A0AA40LKZ2_CNENI</name>
<dbReference type="EMBL" id="JAULJE010000013">
    <property type="protein sequence ID" value="KAK1336032.1"/>
    <property type="molecule type" value="Genomic_DNA"/>
</dbReference>
<keyword evidence="6 9" id="KW-0472">Membrane</keyword>
<comment type="caution">
    <text evidence="10">The sequence shown here is derived from an EMBL/GenBank/DDBJ whole genome shotgun (WGS) entry which is preliminary data.</text>
</comment>
<organism evidence="10 11">
    <name type="scientific">Cnephaeus nilssonii</name>
    <name type="common">Northern bat</name>
    <name type="synonym">Eptesicus nilssonii</name>
    <dbReference type="NCBI Taxonomy" id="3371016"/>
    <lineage>
        <taxon>Eukaryota</taxon>
        <taxon>Metazoa</taxon>
        <taxon>Chordata</taxon>
        <taxon>Craniata</taxon>
        <taxon>Vertebrata</taxon>
        <taxon>Euteleostomi</taxon>
        <taxon>Mammalia</taxon>
        <taxon>Eutheria</taxon>
        <taxon>Laurasiatheria</taxon>
        <taxon>Chiroptera</taxon>
        <taxon>Yangochiroptera</taxon>
        <taxon>Vespertilionidae</taxon>
        <taxon>Cnephaeus</taxon>
    </lineage>
</organism>
<keyword evidence="2" id="KW-0716">Sensory transduction</keyword>
<feature type="compositionally biased region" description="Low complexity" evidence="8">
    <location>
        <begin position="16"/>
        <end position="46"/>
    </location>
</feature>
<evidence type="ECO:0000256" key="7">
    <source>
        <dbReference type="ARBA" id="ARBA00023224"/>
    </source>
</evidence>
<keyword evidence="5 9" id="KW-1133">Transmembrane helix</keyword>
<evidence type="ECO:0000313" key="11">
    <source>
        <dbReference type="Proteomes" id="UP001177744"/>
    </source>
</evidence>
<feature type="compositionally biased region" description="Polar residues" evidence="8">
    <location>
        <begin position="1"/>
        <end position="14"/>
    </location>
</feature>
<proteinExistence type="predicted"/>
<keyword evidence="4" id="KW-0552">Olfaction</keyword>
<dbReference type="GO" id="GO:0004984">
    <property type="term" value="F:olfactory receptor activity"/>
    <property type="evidence" value="ECO:0007669"/>
    <property type="project" value="InterPro"/>
</dbReference>
<evidence type="ECO:0000256" key="1">
    <source>
        <dbReference type="ARBA" id="ARBA00004141"/>
    </source>
</evidence>
<evidence type="ECO:0000256" key="2">
    <source>
        <dbReference type="ARBA" id="ARBA00022606"/>
    </source>
</evidence>
<dbReference type="SUPFAM" id="SSF81321">
    <property type="entry name" value="Family A G protein-coupled receptor-like"/>
    <property type="match status" value="1"/>
</dbReference>
<dbReference type="InterPro" id="IPR050402">
    <property type="entry name" value="OR51/52/56-like"/>
</dbReference>
<dbReference type="Proteomes" id="UP001177744">
    <property type="component" value="Unassembled WGS sequence"/>
</dbReference>
<protein>
    <recommendedName>
        <fullName evidence="12">G-protein coupled receptors family 1 profile domain-containing protein</fullName>
    </recommendedName>
</protein>
<keyword evidence="3 9" id="KW-0812">Transmembrane</keyword>
<dbReference type="AlphaFoldDB" id="A0AA40LKZ2"/>
<keyword evidence="7" id="KW-0807">Transducer</keyword>
<evidence type="ECO:0000313" key="10">
    <source>
        <dbReference type="EMBL" id="KAK1336032.1"/>
    </source>
</evidence>
<dbReference type="GO" id="GO:0005886">
    <property type="term" value="C:plasma membrane"/>
    <property type="evidence" value="ECO:0007669"/>
    <property type="project" value="TreeGrafter"/>
</dbReference>
<keyword evidence="11" id="KW-1185">Reference proteome</keyword>
<dbReference type="PANTHER" id="PTHR26450:SF25">
    <property type="entry name" value="OLFACTORY RECEPTOR"/>
    <property type="match status" value="1"/>
</dbReference>
<comment type="subcellular location">
    <subcellularLocation>
        <location evidence="1">Membrane</location>
        <topology evidence="1">Multi-pass membrane protein</topology>
    </subcellularLocation>
</comment>
<dbReference type="Gene3D" id="1.20.1070.10">
    <property type="entry name" value="Rhodopsin 7-helix transmembrane proteins"/>
    <property type="match status" value="1"/>
</dbReference>
<sequence>MSSLPASQVQQPRKQPTPIRRAAATRAAHPCPRSSSHTQTTSSEEQQFLFSGSANLCLYLHHSLRPQSLRVFAPAVGTSPACTLLAPSTGPDHSVLSAGMSGSYQLQSPLRASPPPPAPRGVGSGSHRSHPLLAPSQRQSRHSHLLLVPSTGTESNVCGSKHCQEEIHGLMEAALRFDDGQDQRIPKQSNDVHGTERDANPELNRLQARDPHQCQHRGHEDCAIKLKHDGLELAALELLIQEVDYLWLSIPFSSIYAMIFLGNCLVLHVIRTEPSLHEPMFYFLAMLALTDLCMGVSTMYTVVGILWGFIQEISLDACIAQSYFIHGAQCMNPCTLKGTVGHKAGSGH</sequence>
<evidence type="ECO:0000256" key="9">
    <source>
        <dbReference type="SAM" id="Phobius"/>
    </source>
</evidence>
<dbReference type="Pfam" id="PF13853">
    <property type="entry name" value="7tm_4"/>
    <property type="match status" value="1"/>
</dbReference>
<evidence type="ECO:0000256" key="5">
    <source>
        <dbReference type="ARBA" id="ARBA00022989"/>
    </source>
</evidence>
<feature type="transmembrane region" description="Helical" evidence="9">
    <location>
        <begin position="245"/>
        <end position="270"/>
    </location>
</feature>
<evidence type="ECO:0000256" key="6">
    <source>
        <dbReference type="ARBA" id="ARBA00023136"/>
    </source>
</evidence>
<feature type="region of interest" description="Disordered" evidence="8">
    <location>
        <begin position="105"/>
        <end position="141"/>
    </location>
</feature>
<reference evidence="10" key="1">
    <citation type="submission" date="2023-06" db="EMBL/GenBank/DDBJ databases">
        <title>Reference genome for the Northern bat (Eptesicus nilssonii), a most northern bat species.</title>
        <authorList>
            <person name="Laine V.N."/>
            <person name="Pulliainen A.T."/>
            <person name="Lilley T.M."/>
        </authorList>
    </citation>
    <scope>NUCLEOTIDE SEQUENCE</scope>
    <source>
        <strain evidence="10">BLF_Eptnil</strain>
        <tissue evidence="10">Kidney</tissue>
    </source>
</reference>
<evidence type="ECO:0000256" key="8">
    <source>
        <dbReference type="SAM" id="MobiDB-lite"/>
    </source>
</evidence>
<evidence type="ECO:0000256" key="4">
    <source>
        <dbReference type="ARBA" id="ARBA00022725"/>
    </source>
</evidence>
<gene>
    <name evidence="10" type="ORF">QTO34_003832</name>
</gene>
<dbReference type="GO" id="GO:0007186">
    <property type="term" value="P:G protein-coupled receptor signaling pathway"/>
    <property type="evidence" value="ECO:0007669"/>
    <property type="project" value="InterPro"/>
</dbReference>
<dbReference type="InterPro" id="IPR000725">
    <property type="entry name" value="Olfact_rcpt"/>
</dbReference>
<dbReference type="PANTHER" id="PTHR26450">
    <property type="entry name" value="OLFACTORY RECEPTOR 56B1-RELATED"/>
    <property type="match status" value="1"/>
</dbReference>
<feature type="region of interest" description="Disordered" evidence="8">
    <location>
        <begin position="1"/>
        <end position="46"/>
    </location>
</feature>
<feature type="transmembrane region" description="Helical" evidence="9">
    <location>
        <begin position="282"/>
        <end position="310"/>
    </location>
</feature>
<accession>A0AA40LKZ2</accession>
<evidence type="ECO:0008006" key="12">
    <source>
        <dbReference type="Google" id="ProtNLM"/>
    </source>
</evidence>